<proteinExistence type="inferred from homology"/>
<dbReference type="HOGENOM" id="CLU_028367_0_0_9"/>
<dbReference type="Proteomes" id="UP000027602">
    <property type="component" value="Chromosome"/>
</dbReference>
<dbReference type="KEGG" id="bmet:BMMGA3_09555"/>
<dbReference type="RefSeq" id="WP_004434675.1">
    <property type="nucleotide sequence ID" value="NZ_ADWW01000002.1"/>
</dbReference>
<keyword evidence="4 7" id="KW-0808">Transferase</keyword>
<evidence type="ECO:0000256" key="2">
    <source>
        <dbReference type="ARBA" id="ARBA00006962"/>
    </source>
</evidence>
<accession>I3E983</accession>
<dbReference type="InterPro" id="IPR050519">
    <property type="entry name" value="Glycosyltransf_28_UgtP"/>
</dbReference>
<sequence length="373" mass="43363">MKKVAKSILFLPFLQIPSGHHQTANALIDGIMRIYPHIKCEKVDILSYSYGKIEALVSKFYLNWIHIFPGLYNSIYQFSVYKNVENKKRYRLYELLFIFFMKRLLEEKQPDLIVCTHALPAYMLNYLKEKNELSVPVINVYTDFFIHRFWGVEQIDYHFVPSPQMKNFLIKKGISEERIYITGIPIHPKIIKQKQTPAPANSSVLSVLISGGNLGVGTIDDLIQKIAEAKPPQQIQFYVLCGKNKKLYNKLKDMQKSNIIPFPYIKCRDKMNGLYDQMDAIITKPGGVTISESLFKRKPIFIYDALPGQEEINLQQLKDLGLVFHLNKHEIHQQILSILHDENELKQYQNQVANFHSHIYCKDPSEIIAELLM</sequence>
<feature type="domain" description="Glycosyl transferase family 28 C-terminal" evidence="5">
    <location>
        <begin position="207"/>
        <end position="351"/>
    </location>
</feature>
<dbReference type="EC" id="2.4.1.17" evidence="7"/>
<feature type="domain" description="Diacylglycerol glucosyltransferase N-terminal" evidence="6">
    <location>
        <begin position="20"/>
        <end position="186"/>
    </location>
</feature>
<evidence type="ECO:0000313" key="7">
    <source>
        <dbReference type="EMBL" id="AIE60309.1"/>
    </source>
</evidence>
<dbReference type="Pfam" id="PF06925">
    <property type="entry name" value="MGDG_synth"/>
    <property type="match status" value="1"/>
</dbReference>
<evidence type="ECO:0000256" key="1">
    <source>
        <dbReference type="ARBA" id="ARBA00004370"/>
    </source>
</evidence>
<dbReference type="InterPro" id="IPR009695">
    <property type="entry name" value="Diacylglyc_glucosyltr_N"/>
</dbReference>
<protein>
    <submittedName>
        <fullName evidence="7">UDP-glucuronosyltransferase</fullName>
        <ecNumber evidence="7">2.4.1.17</ecNumber>
    </submittedName>
</protein>
<dbReference type="GO" id="GO:0009247">
    <property type="term" value="P:glycolipid biosynthetic process"/>
    <property type="evidence" value="ECO:0007669"/>
    <property type="project" value="InterPro"/>
</dbReference>
<reference evidence="7 8" key="1">
    <citation type="journal article" date="2015" name="BMC Genomics">
        <title>Transcriptome analysis of thermophilic methylotrophic Bacillus methanolicus MGA3 using RNA-sequencing provides detailed insights into its previously uncharted transcriptional landscape.</title>
        <authorList>
            <person name="Irla M."/>
            <person name="Neshat A."/>
            <person name="Brautaset T."/>
            <person name="Ruckert C."/>
            <person name="Kalinowski J."/>
            <person name="Wendisch V.F."/>
        </authorList>
    </citation>
    <scope>NUCLEOTIDE SEQUENCE [LARGE SCALE GENOMIC DNA]</scope>
    <source>
        <strain evidence="8">MGA3 / ATCC 53907</strain>
    </source>
</reference>
<dbReference type="EMBL" id="CP007739">
    <property type="protein sequence ID" value="AIE60309.1"/>
    <property type="molecule type" value="Genomic_DNA"/>
</dbReference>
<evidence type="ECO:0000259" key="5">
    <source>
        <dbReference type="Pfam" id="PF04101"/>
    </source>
</evidence>
<dbReference type="GO" id="GO:0016020">
    <property type="term" value="C:membrane"/>
    <property type="evidence" value="ECO:0007669"/>
    <property type="project" value="UniProtKB-SubCell"/>
</dbReference>
<dbReference type="STRING" id="796606.BMMGA3_09555"/>
<dbReference type="PANTHER" id="PTHR43025">
    <property type="entry name" value="MONOGALACTOSYLDIACYLGLYCEROL SYNTHASE"/>
    <property type="match status" value="1"/>
</dbReference>
<dbReference type="PANTHER" id="PTHR43025:SF3">
    <property type="entry name" value="MONOGALACTOSYLDIACYLGLYCEROL SYNTHASE 1, CHLOROPLASTIC"/>
    <property type="match status" value="1"/>
</dbReference>
<name>I3E983_BACMM</name>
<comment type="subcellular location">
    <subcellularLocation>
        <location evidence="1">Membrane</location>
    </subcellularLocation>
</comment>
<dbReference type="InterPro" id="IPR007235">
    <property type="entry name" value="Glyco_trans_28_C"/>
</dbReference>
<dbReference type="AlphaFoldDB" id="I3E983"/>
<evidence type="ECO:0000256" key="3">
    <source>
        <dbReference type="ARBA" id="ARBA00022676"/>
    </source>
</evidence>
<dbReference type="Pfam" id="PF04101">
    <property type="entry name" value="Glyco_tran_28_C"/>
    <property type="match status" value="1"/>
</dbReference>
<evidence type="ECO:0000259" key="6">
    <source>
        <dbReference type="Pfam" id="PF06925"/>
    </source>
</evidence>
<comment type="similarity">
    <text evidence="2">Belongs to the glycosyltransferase 28 family.</text>
</comment>
<keyword evidence="3 7" id="KW-0328">Glycosyltransferase</keyword>
<gene>
    <name evidence="7" type="ORF">BMMGA3_09555</name>
</gene>
<keyword evidence="8" id="KW-1185">Reference proteome</keyword>
<dbReference type="eggNOG" id="COG0707">
    <property type="taxonomic scope" value="Bacteria"/>
</dbReference>
<organism evidence="7 8">
    <name type="scientific">Bacillus methanolicus (strain MGA3 / ATCC 53907)</name>
    <dbReference type="NCBI Taxonomy" id="796606"/>
    <lineage>
        <taxon>Bacteria</taxon>
        <taxon>Bacillati</taxon>
        <taxon>Bacillota</taxon>
        <taxon>Bacilli</taxon>
        <taxon>Bacillales</taxon>
        <taxon>Bacillaceae</taxon>
        <taxon>Bacillus</taxon>
    </lineage>
</organism>
<evidence type="ECO:0000256" key="4">
    <source>
        <dbReference type="ARBA" id="ARBA00022679"/>
    </source>
</evidence>
<dbReference type="GO" id="GO:0015020">
    <property type="term" value="F:glucuronosyltransferase activity"/>
    <property type="evidence" value="ECO:0007669"/>
    <property type="project" value="UniProtKB-EC"/>
</dbReference>
<dbReference type="SUPFAM" id="SSF53756">
    <property type="entry name" value="UDP-Glycosyltransferase/glycogen phosphorylase"/>
    <property type="match status" value="1"/>
</dbReference>
<evidence type="ECO:0000313" key="8">
    <source>
        <dbReference type="Proteomes" id="UP000027602"/>
    </source>
</evidence>
<dbReference type="Gene3D" id="3.40.50.2000">
    <property type="entry name" value="Glycogen Phosphorylase B"/>
    <property type="match status" value="2"/>
</dbReference>
<dbReference type="OrthoDB" id="9815663at2"/>